<feature type="compositionally biased region" description="Gly residues" evidence="1">
    <location>
        <begin position="260"/>
        <end position="270"/>
    </location>
</feature>
<evidence type="ECO:0000256" key="1">
    <source>
        <dbReference type="SAM" id="MobiDB-lite"/>
    </source>
</evidence>
<gene>
    <name evidence="2" type="ORF">JIN78_12230</name>
</gene>
<name>A0A934VNA6_9BACT</name>
<evidence type="ECO:0000313" key="3">
    <source>
        <dbReference type="Proteomes" id="UP000604083"/>
    </source>
</evidence>
<evidence type="ECO:0000313" key="2">
    <source>
        <dbReference type="EMBL" id="MBK1834830.1"/>
    </source>
</evidence>
<dbReference type="EMBL" id="JAENIO010000033">
    <property type="protein sequence ID" value="MBK1834830.1"/>
    <property type="molecule type" value="Genomic_DNA"/>
</dbReference>
<keyword evidence="3" id="KW-1185">Reference proteome</keyword>
<dbReference type="Proteomes" id="UP000604083">
    <property type="component" value="Unassembled WGS sequence"/>
</dbReference>
<dbReference type="RefSeq" id="WP_200392264.1">
    <property type="nucleotide sequence ID" value="NZ_JAENIO010000033.1"/>
</dbReference>
<protein>
    <submittedName>
        <fullName evidence="2">Uncharacterized protein</fullName>
    </submittedName>
</protein>
<dbReference type="InterPro" id="IPR048049">
    <property type="entry name" value="Amuc_1100-like"/>
</dbReference>
<organism evidence="2 3">
    <name type="scientific">Roseibacillus ishigakijimensis</name>
    <dbReference type="NCBI Taxonomy" id="454146"/>
    <lineage>
        <taxon>Bacteria</taxon>
        <taxon>Pseudomonadati</taxon>
        <taxon>Verrucomicrobiota</taxon>
        <taxon>Verrucomicrobiia</taxon>
        <taxon>Verrucomicrobiales</taxon>
        <taxon>Verrucomicrobiaceae</taxon>
        <taxon>Roseibacillus</taxon>
    </lineage>
</organism>
<feature type="region of interest" description="Disordered" evidence="1">
    <location>
        <begin position="250"/>
        <end position="291"/>
    </location>
</feature>
<reference evidence="2" key="1">
    <citation type="submission" date="2021-01" db="EMBL/GenBank/DDBJ databases">
        <title>Modified the classification status of verrucomicrobia.</title>
        <authorList>
            <person name="Feng X."/>
        </authorList>
    </citation>
    <scope>NUCLEOTIDE SEQUENCE</scope>
    <source>
        <strain evidence="2">KCTC 12986</strain>
    </source>
</reference>
<feature type="compositionally biased region" description="Acidic residues" evidence="1">
    <location>
        <begin position="276"/>
        <end position="291"/>
    </location>
</feature>
<accession>A0A934VNA6</accession>
<comment type="caution">
    <text evidence="2">The sequence shown here is derived from an EMBL/GenBank/DDBJ whole genome shotgun (WGS) entry which is preliminary data.</text>
</comment>
<dbReference type="NCBIfam" id="NF038287">
    <property type="entry name" value="Amuc_1100_fam"/>
    <property type="match status" value="1"/>
</dbReference>
<sequence>MKENGFAIGLLAGTLVLGGGLVALGLSQGKTYNERQAEFSSIKSEVEQMARVRPFPTEENLEARQTEVTALRGKVEGLQNALQAYRPEEMERISPSEFQNRLVAKTEEIKALFDEKGISYPEQFALGMESYLDALANPEATAKLNYQLNATEWFFRQLAEEGGYAVRNVVRQPLPSESGQSWTEPFERDRLPVPLAQSLPMEFTILADEDVAVKLLNSLSTSKDYFFAIDMVRIGNENVAPPVRSQAGLEEVAEDDGGGDEGAGGFGGFEGFDFGDGGDDEAAAEEEAGEEEAAVEVADSGRILGQVLGNEGVYAAYQVRLLLFGEPVELPEIAE</sequence>
<proteinExistence type="predicted"/>
<dbReference type="AlphaFoldDB" id="A0A934VNA6"/>